<sequence>MQRDIVMMILTSSIKHYENFHIFLRLLMSTTDFQRFTKIYFLCNAISEEQLAILYSIKRKHSNIQVILEEDPGYVQVFKMENFVLKKHADAVIIKIDDDTYLTWGWLEKMLQAYEDHAGPTFGFLQPLIPINHMGVEILWDYFDEHYRKEFRAVITEEALKHIFPALQHWIWRKILDNSLVDNYLATINKNNRLHYYDHDYSMCSINFLLFDGNLTNAVYPFRFNDDQGNILGDENQVNIALKRHRFEGIVVKDCIVHHFCYNNAYLRLAGALCFNNILKHIEAFNASRAASCPQRRKMP</sequence>
<reference evidence="1" key="1">
    <citation type="submission" date="2011-11" db="EMBL/GenBank/DDBJ databases">
        <title>Improved High-Quality Draft sequence of Desulfovibrio sp. U5L.</title>
        <authorList>
            <consortium name="US DOE Joint Genome Institute"/>
            <person name="Lucas S."/>
            <person name="Han J."/>
            <person name="Lapidus A."/>
            <person name="Cheng J.-F."/>
            <person name="Goodwin L."/>
            <person name="Pitluck S."/>
            <person name="Peters L."/>
            <person name="Ovchinnikova G."/>
            <person name="Held B."/>
            <person name="Detter J.C."/>
            <person name="Han C."/>
            <person name="Tapia R."/>
            <person name="Land M."/>
            <person name="Hauser L."/>
            <person name="Kyrpides N."/>
            <person name="Ivanova N."/>
            <person name="Pagani I."/>
            <person name="Gabster J."/>
            <person name="Walker C."/>
            <person name="Stolyar S."/>
            <person name="Stahl D."/>
            <person name="Arkin A."/>
            <person name="Dehal P."/>
            <person name="Hazen T."/>
            <person name="Woyke T."/>
        </authorList>
    </citation>
    <scope>NUCLEOTIDE SEQUENCE [LARGE SCALE GENOMIC DNA]</scope>
    <source>
        <strain evidence="1">U5L</strain>
    </source>
</reference>
<gene>
    <name evidence="1" type="ORF">DesU5LDRAFT_0020</name>
</gene>
<dbReference type="HOGENOM" id="CLU_065108_0_0_7"/>
<dbReference type="SUPFAM" id="SSF53448">
    <property type="entry name" value="Nucleotide-diphospho-sugar transferases"/>
    <property type="match status" value="1"/>
</dbReference>
<dbReference type="EMBL" id="JH600067">
    <property type="protein sequence ID" value="EIG55745.1"/>
    <property type="molecule type" value="Genomic_DNA"/>
</dbReference>
<organism evidence="1">
    <name type="scientific">Desulfovibrio sp. U5L</name>
    <dbReference type="NCBI Taxonomy" id="596152"/>
    <lineage>
        <taxon>Bacteria</taxon>
        <taxon>Pseudomonadati</taxon>
        <taxon>Thermodesulfobacteriota</taxon>
        <taxon>Desulfovibrionia</taxon>
        <taxon>Desulfovibrionales</taxon>
        <taxon>Desulfovibrionaceae</taxon>
        <taxon>Desulfovibrio</taxon>
    </lineage>
</organism>
<protein>
    <recommendedName>
        <fullName evidence="2">Glycosyltransferase</fullName>
    </recommendedName>
</protein>
<dbReference type="Gene3D" id="3.90.550.10">
    <property type="entry name" value="Spore Coat Polysaccharide Biosynthesis Protein SpsA, Chain A"/>
    <property type="match status" value="1"/>
</dbReference>
<proteinExistence type="predicted"/>
<name>I2Q7I9_9BACT</name>
<dbReference type="eggNOG" id="COG1216">
    <property type="taxonomic scope" value="Bacteria"/>
</dbReference>
<dbReference type="InterPro" id="IPR029044">
    <property type="entry name" value="Nucleotide-diphossugar_trans"/>
</dbReference>
<evidence type="ECO:0008006" key="2">
    <source>
        <dbReference type="Google" id="ProtNLM"/>
    </source>
</evidence>
<dbReference type="AlphaFoldDB" id="I2Q7I9"/>
<evidence type="ECO:0000313" key="1">
    <source>
        <dbReference type="EMBL" id="EIG55745.1"/>
    </source>
</evidence>
<dbReference type="OrthoDB" id="5445668at2"/>
<dbReference type="STRING" id="596152.DesU5LDRAFT_0020"/>
<accession>I2Q7I9</accession>